<dbReference type="InterPro" id="IPR016187">
    <property type="entry name" value="CTDL_fold"/>
</dbReference>
<dbReference type="Proteomes" id="UP000242469">
    <property type="component" value="Unassembled WGS sequence"/>
</dbReference>
<evidence type="ECO:0008006" key="3">
    <source>
        <dbReference type="Google" id="ProtNLM"/>
    </source>
</evidence>
<organism evidence="1 2">
    <name type="scientific">Marinobacterium iners DSM 11526</name>
    <dbReference type="NCBI Taxonomy" id="1122198"/>
    <lineage>
        <taxon>Bacteria</taxon>
        <taxon>Pseudomonadati</taxon>
        <taxon>Pseudomonadota</taxon>
        <taxon>Gammaproteobacteria</taxon>
        <taxon>Oceanospirillales</taxon>
        <taxon>Oceanospirillaceae</taxon>
        <taxon>Marinobacterium</taxon>
    </lineage>
</organism>
<dbReference type="OrthoDB" id="9768004at2"/>
<protein>
    <recommendedName>
        <fullName evidence="3">Sulfatase-modifying factor enzyme 1</fullName>
    </recommendedName>
</protein>
<proteinExistence type="predicted"/>
<keyword evidence="2" id="KW-1185">Reference proteome</keyword>
<evidence type="ECO:0000313" key="2">
    <source>
        <dbReference type="Proteomes" id="UP000242469"/>
    </source>
</evidence>
<dbReference type="AlphaFoldDB" id="A0A1H4F8T1"/>
<name>A0A1H4F8T1_9GAMM</name>
<dbReference type="EMBL" id="FNRJ01000010">
    <property type="protein sequence ID" value="SEA93746.1"/>
    <property type="molecule type" value="Genomic_DNA"/>
</dbReference>
<dbReference type="SUPFAM" id="SSF56436">
    <property type="entry name" value="C-type lectin-like"/>
    <property type="match status" value="1"/>
</dbReference>
<evidence type="ECO:0000313" key="1">
    <source>
        <dbReference type="EMBL" id="SEA93746.1"/>
    </source>
</evidence>
<dbReference type="STRING" id="1122198.SAMN02745729_110103"/>
<sequence>MVTIIMRNALRDQVERASEGRQTVLYTTKGQPSYMNVVPLMTNDSLGVGGCDPHCAFIVSGRVCKEFFYGSYPGVIRAGELLSLPGVAPGAAMNFECASHAARSCGPGWHLSTNAERAALMLWCQQQGVLVQGNTDAGRSITMASEHGCRVDGGQLGDTQGNPATLTGSGPLSWRHDHTRWGIADLCGNLWEWQAGLRLVDGEIQIIPDNDAVHADLSRTSDAWTALRLSNGEAVSSCSHDSAKFDASVHCTEGNAGTPILRTRVFHRSGPIADDTNHPGLMDAPFKCVGAEADIRVPSRLHALGLMPVATQTGSAQVYLRNYGERIFMSGGAWYSGYDGGLDALCLSHPRTHASSTVGARPAFISLR</sequence>
<accession>A0A1H4F8T1</accession>
<reference evidence="2" key="1">
    <citation type="submission" date="2016-10" db="EMBL/GenBank/DDBJ databases">
        <authorList>
            <person name="Varghese N."/>
            <person name="Submissions S."/>
        </authorList>
    </citation>
    <scope>NUCLEOTIDE SEQUENCE [LARGE SCALE GENOMIC DNA]</scope>
    <source>
        <strain evidence="2">DSM 11526</strain>
    </source>
</reference>
<dbReference type="RefSeq" id="WP_091826996.1">
    <property type="nucleotide sequence ID" value="NZ_FNRJ01000010.1"/>
</dbReference>
<gene>
    <name evidence="1" type="ORF">SAMN02745729_110103</name>
</gene>